<feature type="transmembrane region" description="Helical" evidence="1">
    <location>
        <begin position="15"/>
        <end position="33"/>
    </location>
</feature>
<evidence type="ECO:0000313" key="3">
    <source>
        <dbReference type="Proteomes" id="UP000218238"/>
    </source>
</evidence>
<organism evidence="2 3">
    <name type="scientific">Brunnivagina elsteri CCALA 953</name>
    <dbReference type="NCBI Taxonomy" id="987040"/>
    <lineage>
        <taxon>Bacteria</taxon>
        <taxon>Bacillati</taxon>
        <taxon>Cyanobacteriota</taxon>
        <taxon>Cyanophyceae</taxon>
        <taxon>Nostocales</taxon>
        <taxon>Calotrichaceae</taxon>
        <taxon>Brunnivagina</taxon>
    </lineage>
</organism>
<keyword evidence="3" id="KW-1185">Reference proteome</keyword>
<reference evidence="2 3" key="1">
    <citation type="submission" date="2017-08" db="EMBL/GenBank/DDBJ databases">
        <title>Draft genome sequence of filamentous cyanobacterium Calothrix elsteri CCALA 953.</title>
        <authorList>
            <person name="Gagunashvili A.N."/>
            <person name="Elster J."/>
            <person name="Andresson O.S."/>
        </authorList>
    </citation>
    <scope>NUCLEOTIDE SEQUENCE [LARGE SCALE GENOMIC DNA]</scope>
    <source>
        <strain evidence="2 3">CCALA 953</strain>
    </source>
</reference>
<dbReference type="EMBL" id="NTFS01000003">
    <property type="protein sequence ID" value="PAX60665.1"/>
    <property type="molecule type" value="Genomic_DNA"/>
</dbReference>
<dbReference type="RefSeq" id="WP_095719833.1">
    <property type="nucleotide sequence ID" value="NZ_NTFS01000003.1"/>
</dbReference>
<keyword evidence="1" id="KW-0472">Membrane</keyword>
<name>A0A2A2TQG0_9CYAN</name>
<evidence type="ECO:0000313" key="2">
    <source>
        <dbReference type="EMBL" id="PAX60665.1"/>
    </source>
</evidence>
<proteinExistence type="predicted"/>
<gene>
    <name evidence="2" type="ORF">CK510_00640</name>
</gene>
<dbReference type="AlphaFoldDB" id="A0A2A2TQG0"/>
<keyword evidence="1" id="KW-1133">Transmembrane helix</keyword>
<accession>A0A2A2TQG0</accession>
<protein>
    <submittedName>
        <fullName evidence="2">Uncharacterized protein</fullName>
    </submittedName>
</protein>
<evidence type="ECO:0000256" key="1">
    <source>
        <dbReference type="SAM" id="Phobius"/>
    </source>
</evidence>
<keyword evidence="1" id="KW-0812">Transmembrane</keyword>
<sequence length="72" mass="8442">MGQWAMRIAGRGKRLFAIYILCPVLLPVCYLGFSRGVEKPGFWFFRTDREFAVGEKPGFWDVVRSRSNYIYD</sequence>
<comment type="caution">
    <text evidence="2">The sequence shown here is derived from an EMBL/GenBank/DDBJ whole genome shotgun (WGS) entry which is preliminary data.</text>
</comment>
<dbReference type="Proteomes" id="UP000218238">
    <property type="component" value="Unassembled WGS sequence"/>
</dbReference>